<dbReference type="AlphaFoldDB" id="A0A9Q4C2H7"/>
<keyword evidence="3 7" id="KW-0067">ATP-binding</keyword>
<evidence type="ECO:0000313" key="9">
    <source>
        <dbReference type="EMBL" id="MCX2818098.1"/>
    </source>
</evidence>
<keyword evidence="1 7" id="KW-0678">Repressor</keyword>
<dbReference type="NCBIfam" id="TIGR00244">
    <property type="entry name" value="transcriptional regulator NrdR"/>
    <property type="match status" value="1"/>
</dbReference>
<dbReference type="InterPro" id="IPR003796">
    <property type="entry name" value="RNR_NrdR-like"/>
</dbReference>
<evidence type="ECO:0000256" key="6">
    <source>
        <dbReference type="ARBA" id="ARBA00023163"/>
    </source>
</evidence>
<sequence length="163" mass="18486">MYTQHVVGLEVSKLNCPNCDTDSTGVVDSRPTNGGEAVRRRRECADCGTRFTTYERTEWEGVQVRKRHGEIEPFDREKLLGGVLRAVEKRPVSEDEARGIADEVGAEVRANGGEVVETSEIGEKISERLREMDEVAYLRFVSVYKEFSDPDEFAQELDRIKED</sequence>
<dbReference type="HAMAP" id="MF_00440">
    <property type="entry name" value="NrdR"/>
    <property type="match status" value="1"/>
</dbReference>
<evidence type="ECO:0000256" key="1">
    <source>
        <dbReference type="ARBA" id="ARBA00022491"/>
    </source>
</evidence>
<keyword evidence="2 7" id="KW-0547">Nucleotide-binding</keyword>
<keyword evidence="4 7" id="KW-0805">Transcription regulation</keyword>
<comment type="similarity">
    <text evidence="7">Belongs to the NrdR family.</text>
</comment>
<dbReference type="GO" id="GO:0005524">
    <property type="term" value="F:ATP binding"/>
    <property type="evidence" value="ECO:0007669"/>
    <property type="project" value="UniProtKB-UniRule"/>
</dbReference>
<accession>A0A9Q4C2H7</accession>
<organism evidence="9 10">
    <name type="scientific">Halorutilus salinus</name>
    <dbReference type="NCBI Taxonomy" id="2487751"/>
    <lineage>
        <taxon>Archaea</taxon>
        <taxon>Methanobacteriati</taxon>
        <taxon>Methanobacteriota</taxon>
        <taxon>Stenosarchaea group</taxon>
        <taxon>Halobacteria</taxon>
        <taxon>Halorutilales</taxon>
        <taxon>Halorutilaceae</taxon>
        <taxon>Halorutilus</taxon>
    </lineage>
</organism>
<gene>
    <name evidence="7 9" type="primary">nrdR</name>
    <name evidence="9" type="ORF">EGH25_01850</name>
</gene>
<dbReference type="GO" id="GO:0008270">
    <property type="term" value="F:zinc ion binding"/>
    <property type="evidence" value="ECO:0007669"/>
    <property type="project" value="InterPro"/>
</dbReference>
<dbReference type="PANTHER" id="PTHR30455:SF2">
    <property type="entry name" value="TRANSCRIPTIONAL REPRESSOR NRDR"/>
    <property type="match status" value="1"/>
</dbReference>
<evidence type="ECO:0000256" key="2">
    <source>
        <dbReference type="ARBA" id="ARBA00022741"/>
    </source>
</evidence>
<evidence type="ECO:0000313" key="10">
    <source>
        <dbReference type="Proteomes" id="UP001149411"/>
    </source>
</evidence>
<dbReference type="RefSeq" id="WP_266085757.1">
    <property type="nucleotide sequence ID" value="NZ_RKLV01000002.1"/>
</dbReference>
<keyword evidence="10" id="KW-1185">Reference proteome</keyword>
<evidence type="ECO:0000256" key="7">
    <source>
        <dbReference type="HAMAP-Rule" id="MF_00440"/>
    </source>
</evidence>
<comment type="caution">
    <text evidence="7">Lacks conserved residue(s) required for the propagation of feature annotation.</text>
</comment>
<evidence type="ECO:0000259" key="8">
    <source>
        <dbReference type="PROSITE" id="PS51161"/>
    </source>
</evidence>
<name>A0A9Q4C2H7_9EURY</name>
<dbReference type="Proteomes" id="UP001149411">
    <property type="component" value="Unassembled WGS sequence"/>
</dbReference>
<comment type="function">
    <text evidence="7">Negatively regulates transcription of bacterial ribonucleotide reductase nrd genes and operons by binding to NrdR-boxes.</text>
</comment>
<proteinExistence type="inferred from homology"/>
<evidence type="ECO:0000256" key="3">
    <source>
        <dbReference type="ARBA" id="ARBA00022840"/>
    </source>
</evidence>
<dbReference type="GO" id="GO:0003677">
    <property type="term" value="F:DNA binding"/>
    <property type="evidence" value="ECO:0007669"/>
    <property type="project" value="UniProtKB-KW"/>
</dbReference>
<evidence type="ECO:0000256" key="5">
    <source>
        <dbReference type="ARBA" id="ARBA00023125"/>
    </source>
</evidence>
<dbReference type="InterPro" id="IPR005144">
    <property type="entry name" value="ATP-cone_dom"/>
</dbReference>
<dbReference type="InterPro" id="IPR055173">
    <property type="entry name" value="NrdR-like_N"/>
</dbReference>
<feature type="domain" description="ATP-cone" evidence="8">
    <location>
        <begin position="62"/>
        <end position="152"/>
    </location>
</feature>
<dbReference type="EMBL" id="RKLV01000002">
    <property type="protein sequence ID" value="MCX2818098.1"/>
    <property type="molecule type" value="Genomic_DNA"/>
</dbReference>
<keyword evidence="5 7" id="KW-0238">DNA-binding</keyword>
<dbReference type="Pfam" id="PF03477">
    <property type="entry name" value="ATP-cone"/>
    <property type="match status" value="1"/>
</dbReference>
<protein>
    <recommendedName>
        <fullName evidence="7">Transcriptional repressor NrdR</fullName>
    </recommendedName>
</protein>
<dbReference type="GO" id="GO:0045892">
    <property type="term" value="P:negative regulation of DNA-templated transcription"/>
    <property type="evidence" value="ECO:0007669"/>
    <property type="project" value="UniProtKB-UniRule"/>
</dbReference>
<dbReference type="Pfam" id="PF22811">
    <property type="entry name" value="Zn_ribbon_NrdR"/>
    <property type="match status" value="1"/>
</dbReference>
<reference evidence="9" key="1">
    <citation type="submission" date="2022-09" db="EMBL/GenBank/DDBJ databases">
        <title>Haloadaptaus new haloarchaeum isolated from saline soil.</title>
        <authorList>
            <person name="Duran-Viseras A."/>
            <person name="Sanchez-Porro C."/>
            <person name="Ventosa A."/>
        </authorList>
    </citation>
    <scope>NUCLEOTIDE SEQUENCE</scope>
    <source>
        <strain evidence="9">F3-133</strain>
    </source>
</reference>
<keyword evidence="6 7" id="KW-0804">Transcription</keyword>
<dbReference type="PANTHER" id="PTHR30455">
    <property type="entry name" value="TRANSCRIPTIONAL REPRESSOR NRDR"/>
    <property type="match status" value="1"/>
</dbReference>
<dbReference type="PROSITE" id="PS51161">
    <property type="entry name" value="ATP_CONE"/>
    <property type="match status" value="1"/>
</dbReference>
<comment type="caution">
    <text evidence="9">The sequence shown here is derived from an EMBL/GenBank/DDBJ whole genome shotgun (WGS) entry which is preliminary data.</text>
</comment>
<dbReference type="SUPFAM" id="SSF57783">
    <property type="entry name" value="Zinc beta-ribbon"/>
    <property type="match status" value="1"/>
</dbReference>
<evidence type="ECO:0000256" key="4">
    <source>
        <dbReference type="ARBA" id="ARBA00023015"/>
    </source>
</evidence>